<proteinExistence type="predicted"/>
<reference evidence="3" key="1">
    <citation type="journal article" date="2008" name="Nature">
        <title>The amphioxus genome and the evolution of the chordate karyotype.</title>
        <authorList>
            <consortium name="US DOE Joint Genome Institute (JGI-PGF)"/>
            <person name="Putnam N.H."/>
            <person name="Butts T."/>
            <person name="Ferrier D.E.K."/>
            <person name="Furlong R.F."/>
            <person name="Hellsten U."/>
            <person name="Kawashima T."/>
            <person name="Robinson-Rechavi M."/>
            <person name="Shoguchi E."/>
            <person name="Terry A."/>
            <person name="Yu J.-K."/>
            <person name="Benito-Gutierrez E.L."/>
            <person name="Dubchak I."/>
            <person name="Garcia-Fernandez J."/>
            <person name="Gibson-Brown J.J."/>
            <person name="Grigoriev I.V."/>
            <person name="Horton A.C."/>
            <person name="de Jong P.J."/>
            <person name="Jurka J."/>
            <person name="Kapitonov V.V."/>
            <person name="Kohara Y."/>
            <person name="Kuroki Y."/>
            <person name="Lindquist E."/>
            <person name="Lucas S."/>
            <person name="Osoegawa K."/>
            <person name="Pennacchio L.A."/>
            <person name="Salamov A.A."/>
            <person name="Satou Y."/>
            <person name="Sauka-Spengler T."/>
            <person name="Schmutz J."/>
            <person name="Shin-I T."/>
            <person name="Toyoda A."/>
            <person name="Bronner-Fraser M."/>
            <person name="Fujiyama A."/>
            <person name="Holland L.Z."/>
            <person name="Holland P.W.H."/>
            <person name="Satoh N."/>
            <person name="Rokhsar D.S."/>
        </authorList>
    </citation>
    <scope>NUCLEOTIDE SEQUENCE [LARGE SCALE GENOMIC DNA]</scope>
    <source>
        <strain evidence="3">S238N-H82</strain>
        <tissue evidence="3">Testes</tissue>
    </source>
</reference>
<feature type="domain" description="RAG1 importin-binding" evidence="2">
    <location>
        <begin position="45"/>
        <end position="116"/>
    </location>
</feature>
<protein>
    <recommendedName>
        <fullName evidence="2">RAG1 importin-binding domain-containing protein</fullName>
    </recommendedName>
</protein>
<name>C3ZTS9_BRAFL</name>
<dbReference type="InterPro" id="IPR035714">
    <property type="entry name" value="RAG1_imp-bd"/>
</dbReference>
<dbReference type="Pfam" id="PF12560">
    <property type="entry name" value="RAG1_imp_bd"/>
    <property type="match status" value="1"/>
</dbReference>
<dbReference type="EMBL" id="GG666679">
    <property type="protein sequence ID" value="EEN44077.1"/>
    <property type="molecule type" value="Genomic_DNA"/>
</dbReference>
<gene>
    <name evidence="3" type="ORF">BRAFLDRAFT_83065</name>
</gene>
<feature type="region of interest" description="Disordered" evidence="1">
    <location>
        <begin position="102"/>
        <end position="196"/>
    </location>
</feature>
<organism>
    <name type="scientific">Branchiostoma floridae</name>
    <name type="common">Florida lancelet</name>
    <name type="synonym">Amphioxus</name>
    <dbReference type="NCBI Taxonomy" id="7739"/>
    <lineage>
        <taxon>Eukaryota</taxon>
        <taxon>Metazoa</taxon>
        <taxon>Chordata</taxon>
        <taxon>Cephalochordata</taxon>
        <taxon>Leptocardii</taxon>
        <taxon>Amphioxiformes</taxon>
        <taxon>Branchiostomatidae</taxon>
        <taxon>Branchiostoma</taxon>
    </lineage>
</organism>
<evidence type="ECO:0000259" key="2">
    <source>
        <dbReference type="Pfam" id="PF12560"/>
    </source>
</evidence>
<dbReference type="InParanoid" id="C3ZTS9"/>
<accession>C3ZTS9</accession>
<dbReference type="AlphaFoldDB" id="C3ZTS9"/>
<evidence type="ECO:0000256" key="1">
    <source>
        <dbReference type="SAM" id="MobiDB-lite"/>
    </source>
</evidence>
<feature type="compositionally biased region" description="Basic and acidic residues" evidence="1">
    <location>
        <begin position="102"/>
        <end position="111"/>
    </location>
</feature>
<sequence>MSVLEQQGADSLHQVKLQMYCRLCGEYKKGMSSNKFRFQADLQRYLMVDVCTDAPSIHPGKICTGCMAYLKRLKVYYRRTRSLKEPRKTAVFRPHSSPCRICDSKHSESPCKRSCPSEFPAPGPRTLPSGAQPDDGIKAKRIRRSSAENIQGDKWPSVSDSGHSYSRKLAPTPATSSDVEPSPSTSRGEPSTSSAEDKKDVLFFMLLNHLRETHDRRSSNLYNMWMAGDVDIEEEAPPVPRNQTCGICHEAGHNRKTCPNT</sequence>
<feature type="compositionally biased region" description="Polar residues" evidence="1">
    <location>
        <begin position="173"/>
        <end position="194"/>
    </location>
</feature>
<evidence type="ECO:0000313" key="3">
    <source>
        <dbReference type="EMBL" id="EEN44077.1"/>
    </source>
</evidence>